<keyword evidence="9 10" id="KW-0961">Cell wall biogenesis/degradation</keyword>
<protein>
    <recommendedName>
        <fullName evidence="10">UDP-N-acetylglucosamine--N-acetylmuramyl-(pentapeptide) pyrophosphoryl-undecaprenol N-acetylglucosamine transferase</fullName>
        <ecNumber evidence="10">2.4.1.227</ecNumber>
    </recommendedName>
    <alternativeName>
        <fullName evidence="10">Undecaprenyl-PP-MurNAc-pentapeptide-UDPGlcNAc GlcNAc transferase</fullName>
    </alternativeName>
</protein>
<feature type="binding site" evidence="10">
    <location>
        <position position="196"/>
    </location>
    <ligand>
        <name>UDP-N-acetyl-alpha-D-glucosamine</name>
        <dbReference type="ChEBI" id="CHEBI:57705"/>
    </ligand>
</feature>
<feature type="binding site" evidence="10">
    <location>
        <position position="295"/>
    </location>
    <ligand>
        <name>UDP-N-acetyl-alpha-D-glucosamine</name>
        <dbReference type="ChEBI" id="CHEBI:57705"/>
    </ligand>
</feature>
<evidence type="ECO:0000256" key="5">
    <source>
        <dbReference type="ARBA" id="ARBA00022960"/>
    </source>
</evidence>
<feature type="binding site" evidence="10">
    <location>
        <position position="132"/>
    </location>
    <ligand>
        <name>UDP-N-acetyl-alpha-D-glucosamine</name>
        <dbReference type="ChEBI" id="CHEBI:57705"/>
    </ligand>
</feature>
<evidence type="ECO:0000256" key="7">
    <source>
        <dbReference type="ARBA" id="ARBA00023136"/>
    </source>
</evidence>
<evidence type="ECO:0000313" key="14">
    <source>
        <dbReference type="Proteomes" id="UP000252707"/>
    </source>
</evidence>
<dbReference type="UniPathway" id="UPA00219"/>
<keyword evidence="1 10" id="KW-1003">Cell membrane</keyword>
<feature type="binding site" evidence="10">
    <location>
        <position position="250"/>
    </location>
    <ligand>
        <name>UDP-N-acetyl-alpha-D-glucosamine</name>
        <dbReference type="ChEBI" id="CHEBI:57705"/>
    </ligand>
</feature>
<evidence type="ECO:0000256" key="2">
    <source>
        <dbReference type="ARBA" id="ARBA00022618"/>
    </source>
</evidence>
<dbReference type="GO" id="GO:0050511">
    <property type="term" value="F:undecaprenyldiphospho-muramoylpentapeptide beta-N-acetylglucosaminyltransferase activity"/>
    <property type="evidence" value="ECO:0007669"/>
    <property type="project" value="UniProtKB-UniRule"/>
</dbReference>
<organism evidence="13 14">
    <name type="scientific">Thioalbus denitrificans</name>
    <dbReference type="NCBI Taxonomy" id="547122"/>
    <lineage>
        <taxon>Bacteria</taxon>
        <taxon>Pseudomonadati</taxon>
        <taxon>Pseudomonadota</taxon>
        <taxon>Gammaproteobacteria</taxon>
        <taxon>Chromatiales</taxon>
        <taxon>Ectothiorhodospiraceae</taxon>
        <taxon>Thioalbus</taxon>
    </lineage>
</organism>
<dbReference type="InterPro" id="IPR006009">
    <property type="entry name" value="GlcNAc_MurG"/>
</dbReference>
<evidence type="ECO:0000259" key="11">
    <source>
        <dbReference type="Pfam" id="PF03033"/>
    </source>
</evidence>
<keyword evidence="4 10" id="KW-0808">Transferase</keyword>
<dbReference type="RefSeq" id="WP_245937164.1">
    <property type="nucleotide sequence ID" value="NZ_QPJY01000001.1"/>
</dbReference>
<dbReference type="PANTHER" id="PTHR21015">
    <property type="entry name" value="UDP-N-ACETYLGLUCOSAMINE--N-ACETYLMURAMYL-(PENTAPEPTIDE) PYROPHOSPHORYL-UNDECAPRENOL N-ACETYLGLUCOSAMINE TRANSFERASE 1"/>
    <property type="match status" value="1"/>
</dbReference>
<dbReference type="NCBIfam" id="TIGR01133">
    <property type="entry name" value="murG"/>
    <property type="match status" value="1"/>
</dbReference>
<dbReference type="GO" id="GO:0009252">
    <property type="term" value="P:peptidoglycan biosynthetic process"/>
    <property type="evidence" value="ECO:0007669"/>
    <property type="project" value="UniProtKB-UniRule"/>
</dbReference>
<dbReference type="Proteomes" id="UP000252707">
    <property type="component" value="Unassembled WGS sequence"/>
</dbReference>
<feature type="domain" description="Glycosyl transferase family 28 C-terminal" evidence="12">
    <location>
        <begin position="190"/>
        <end position="343"/>
    </location>
</feature>
<feature type="binding site" evidence="10">
    <location>
        <begin position="269"/>
        <end position="274"/>
    </location>
    <ligand>
        <name>UDP-N-acetyl-alpha-D-glucosamine</name>
        <dbReference type="ChEBI" id="CHEBI:57705"/>
    </ligand>
</feature>
<name>A0A369CIB2_9GAMM</name>
<feature type="domain" description="Glycosyltransferase family 28 N-terminal" evidence="11">
    <location>
        <begin position="13"/>
        <end position="150"/>
    </location>
</feature>
<feature type="binding site" evidence="10">
    <location>
        <begin position="20"/>
        <end position="22"/>
    </location>
    <ligand>
        <name>UDP-N-acetyl-alpha-D-glucosamine</name>
        <dbReference type="ChEBI" id="CHEBI:57705"/>
    </ligand>
</feature>
<dbReference type="PANTHER" id="PTHR21015:SF22">
    <property type="entry name" value="GLYCOSYLTRANSFERASE"/>
    <property type="match status" value="1"/>
</dbReference>
<comment type="pathway">
    <text evidence="10">Cell wall biogenesis; peptidoglycan biosynthesis.</text>
</comment>
<dbReference type="Gene3D" id="3.40.50.2000">
    <property type="entry name" value="Glycogen Phosphorylase B"/>
    <property type="match status" value="2"/>
</dbReference>
<dbReference type="GO" id="GO:0005886">
    <property type="term" value="C:plasma membrane"/>
    <property type="evidence" value="ECO:0007669"/>
    <property type="project" value="UniProtKB-SubCell"/>
</dbReference>
<keyword evidence="6 10" id="KW-0573">Peptidoglycan synthesis</keyword>
<evidence type="ECO:0000256" key="9">
    <source>
        <dbReference type="ARBA" id="ARBA00023316"/>
    </source>
</evidence>
<comment type="caution">
    <text evidence="13">The sequence shown here is derived from an EMBL/GenBank/DDBJ whole genome shotgun (WGS) entry which is preliminary data.</text>
</comment>
<evidence type="ECO:0000256" key="6">
    <source>
        <dbReference type="ARBA" id="ARBA00022984"/>
    </source>
</evidence>
<dbReference type="GO" id="GO:0051991">
    <property type="term" value="F:UDP-N-acetyl-D-glucosamine:N-acetylmuramoyl-L-alanyl-D-glutamyl-meso-2,6-diaminopimelyl-D-alanyl-D-alanine-diphosphoundecaprenol 4-beta-N-acetylglucosaminlytransferase activity"/>
    <property type="evidence" value="ECO:0007669"/>
    <property type="project" value="RHEA"/>
</dbReference>
<dbReference type="SUPFAM" id="SSF53756">
    <property type="entry name" value="UDP-Glycosyltransferase/glycogen phosphorylase"/>
    <property type="match status" value="1"/>
</dbReference>
<feature type="binding site" evidence="10">
    <location>
        <position position="168"/>
    </location>
    <ligand>
        <name>UDP-N-acetyl-alpha-D-glucosamine</name>
        <dbReference type="ChEBI" id="CHEBI:57705"/>
    </ligand>
</feature>
<comment type="catalytic activity">
    <reaction evidence="10">
        <text>di-trans,octa-cis-undecaprenyl diphospho-N-acetyl-alpha-D-muramoyl-L-alanyl-D-glutamyl-meso-2,6-diaminopimeloyl-D-alanyl-D-alanine + UDP-N-acetyl-alpha-D-glucosamine = di-trans,octa-cis-undecaprenyl diphospho-[N-acetyl-alpha-D-glucosaminyl-(1-&gt;4)]-N-acetyl-alpha-D-muramoyl-L-alanyl-D-glutamyl-meso-2,6-diaminopimeloyl-D-alanyl-D-alanine + UDP + H(+)</text>
        <dbReference type="Rhea" id="RHEA:31227"/>
        <dbReference type="ChEBI" id="CHEBI:15378"/>
        <dbReference type="ChEBI" id="CHEBI:57705"/>
        <dbReference type="ChEBI" id="CHEBI:58223"/>
        <dbReference type="ChEBI" id="CHEBI:61387"/>
        <dbReference type="ChEBI" id="CHEBI:61388"/>
        <dbReference type="EC" id="2.4.1.227"/>
    </reaction>
</comment>
<evidence type="ECO:0000256" key="3">
    <source>
        <dbReference type="ARBA" id="ARBA00022676"/>
    </source>
</evidence>
<keyword evidence="14" id="KW-1185">Reference proteome</keyword>
<keyword evidence="7 10" id="KW-0472">Membrane</keyword>
<sequence>MNAPGVQRLDRPVLIMAGGTGGHVFPALAVARELQARGREVAWLGTLRGLEARVVPEAGLALHTIDVTGLRGKGATGWLLAPLRLVRALWQAQQVVRRLRPGAALGMGGFASGPGGLAARLLGVPLVVHEQNAVAGLTNRVLARIATRVLEAFPGSLPGARTVGNPVRAEIAALPAPAERFAGRAGALRLLVVGGSQGARALNTTLPEAIGRLAPERRPEVLHQAGAADVEGVRAAYAGAGVAARVESFIADMAGAYGWADLVVCRSGALTVSELAAAGVGSVLVPFPHAVDDHQTHNAAWLVEAGAAELLPQSVLTPARLAETLQRLGDRPRLLAMATAARSRATPAAAAAVADDIVEIGHG</sequence>
<dbReference type="Pfam" id="PF03033">
    <property type="entry name" value="Glyco_transf_28"/>
    <property type="match status" value="1"/>
</dbReference>
<keyword evidence="5 10" id="KW-0133">Cell shape</keyword>
<evidence type="ECO:0000256" key="10">
    <source>
        <dbReference type="HAMAP-Rule" id="MF_00033"/>
    </source>
</evidence>
<dbReference type="InterPro" id="IPR007235">
    <property type="entry name" value="Glyco_trans_28_C"/>
</dbReference>
<comment type="similarity">
    <text evidence="10">Belongs to the glycosyltransferase 28 family. MurG subfamily.</text>
</comment>
<dbReference type="Pfam" id="PF04101">
    <property type="entry name" value="Glyco_tran_28_C"/>
    <property type="match status" value="1"/>
</dbReference>
<comment type="subcellular location">
    <subcellularLocation>
        <location evidence="10">Cell membrane</location>
        <topology evidence="10">Peripheral membrane protein</topology>
        <orientation evidence="10">Cytoplasmic side</orientation>
    </subcellularLocation>
</comment>
<dbReference type="CDD" id="cd03785">
    <property type="entry name" value="GT28_MurG"/>
    <property type="match status" value="1"/>
</dbReference>
<dbReference type="HAMAP" id="MF_00033">
    <property type="entry name" value="MurG"/>
    <property type="match status" value="1"/>
</dbReference>
<keyword evidence="3 10" id="KW-0328">Glycosyltransferase</keyword>
<keyword evidence="2 10" id="KW-0132">Cell division</keyword>
<comment type="function">
    <text evidence="10">Cell wall formation. Catalyzes the transfer of a GlcNAc subunit on undecaprenyl-pyrophosphoryl-MurNAc-pentapeptide (lipid intermediate I) to form undecaprenyl-pyrophosphoryl-MurNAc-(pentapeptide)GlcNAc (lipid intermediate II).</text>
</comment>
<evidence type="ECO:0000313" key="13">
    <source>
        <dbReference type="EMBL" id="RCX33433.1"/>
    </source>
</evidence>
<accession>A0A369CIB2</accession>
<evidence type="ECO:0000256" key="4">
    <source>
        <dbReference type="ARBA" id="ARBA00022679"/>
    </source>
</evidence>
<dbReference type="AlphaFoldDB" id="A0A369CIB2"/>
<proteinExistence type="inferred from homology"/>
<dbReference type="GO" id="GO:0005975">
    <property type="term" value="P:carbohydrate metabolic process"/>
    <property type="evidence" value="ECO:0007669"/>
    <property type="project" value="InterPro"/>
</dbReference>
<dbReference type="GO" id="GO:0008360">
    <property type="term" value="P:regulation of cell shape"/>
    <property type="evidence" value="ECO:0007669"/>
    <property type="project" value="UniProtKB-KW"/>
</dbReference>
<evidence type="ECO:0000259" key="12">
    <source>
        <dbReference type="Pfam" id="PF04101"/>
    </source>
</evidence>
<keyword evidence="8 10" id="KW-0131">Cell cycle</keyword>
<dbReference type="InterPro" id="IPR004276">
    <property type="entry name" value="GlycoTrans_28_N"/>
</dbReference>
<dbReference type="EC" id="2.4.1.227" evidence="10"/>
<dbReference type="GO" id="GO:0071555">
    <property type="term" value="P:cell wall organization"/>
    <property type="evidence" value="ECO:0007669"/>
    <property type="project" value="UniProtKB-KW"/>
</dbReference>
<dbReference type="EMBL" id="QPJY01000001">
    <property type="protein sequence ID" value="RCX33433.1"/>
    <property type="molecule type" value="Genomic_DNA"/>
</dbReference>
<gene>
    <name evidence="10" type="primary">murG</name>
    <name evidence="13" type="ORF">DFQ59_101736</name>
</gene>
<evidence type="ECO:0000256" key="1">
    <source>
        <dbReference type="ARBA" id="ARBA00022475"/>
    </source>
</evidence>
<evidence type="ECO:0000256" key="8">
    <source>
        <dbReference type="ARBA" id="ARBA00023306"/>
    </source>
</evidence>
<reference evidence="13 14" key="1">
    <citation type="submission" date="2018-07" db="EMBL/GenBank/DDBJ databases">
        <title>Genomic Encyclopedia of Type Strains, Phase IV (KMG-IV): sequencing the most valuable type-strain genomes for metagenomic binning, comparative biology and taxonomic classification.</title>
        <authorList>
            <person name="Goeker M."/>
        </authorList>
    </citation>
    <scope>NUCLEOTIDE SEQUENCE [LARGE SCALE GENOMIC DNA]</scope>
    <source>
        <strain evidence="13 14">DSM 26407</strain>
    </source>
</reference>
<dbReference type="GO" id="GO:0051301">
    <property type="term" value="P:cell division"/>
    <property type="evidence" value="ECO:0007669"/>
    <property type="project" value="UniProtKB-KW"/>
</dbReference>